<keyword evidence="3" id="KW-1185">Reference proteome</keyword>
<evidence type="ECO:0000313" key="2">
    <source>
        <dbReference type="EMBL" id="KAK7967552.1"/>
    </source>
</evidence>
<dbReference type="GeneID" id="92071113"/>
<dbReference type="EMBL" id="JAQQWE010000001">
    <property type="protein sequence ID" value="KAK7967552.1"/>
    <property type="molecule type" value="Genomic_DNA"/>
</dbReference>
<accession>A0ABR1QXZ0</accession>
<dbReference type="PANTHER" id="PTHR36978:SF3">
    <property type="entry name" value="P-LOOP CONTAINING NUCLEOSIDE TRIPHOSPHATE HYDROLASE PROTEIN"/>
    <property type="match status" value="1"/>
</dbReference>
<dbReference type="Proteomes" id="UP001391051">
    <property type="component" value="Unassembled WGS sequence"/>
</dbReference>
<dbReference type="InterPro" id="IPR027417">
    <property type="entry name" value="P-loop_NTPase"/>
</dbReference>
<feature type="transmembrane region" description="Helical" evidence="1">
    <location>
        <begin position="231"/>
        <end position="252"/>
    </location>
</feature>
<keyword evidence="1" id="KW-0812">Transmembrane</keyword>
<dbReference type="Gene3D" id="3.40.50.300">
    <property type="entry name" value="P-loop containing nucleotide triphosphate hydrolases"/>
    <property type="match status" value="1"/>
</dbReference>
<dbReference type="Pfam" id="PF17784">
    <property type="entry name" value="Sulfotransfer_4"/>
    <property type="match status" value="1"/>
</dbReference>
<proteinExistence type="predicted"/>
<evidence type="ECO:0000313" key="3">
    <source>
        <dbReference type="Proteomes" id="UP001391051"/>
    </source>
</evidence>
<dbReference type="SUPFAM" id="SSF52540">
    <property type="entry name" value="P-loop containing nucleoside triphosphate hydrolases"/>
    <property type="match status" value="1"/>
</dbReference>
<keyword evidence="1" id="KW-0472">Membrane</keyword>
<sequence length="261" mass="30119">MGQSPSQPGPEGTKFRVIGAGMSRTGTKTLNEALSILLDGPVHDSGIQSLGGPMHHQRTWVDIMELAPRCRSFSDEKKLDYLLSSMLEGYVATMDCPAATLTPELMRVYPDALVICTTRSQESWWRSMQYLNAMMGTWYLPLVVLWLRKSQIYGLWRVRFQQIMIWRYGDDKIMEGTKQKHEDHLRQVLFWYNVSEGWEPLCKILGVPVPDQPFPHNNNKSDARKVYREHIVAGLLSWVFMLAIITMAIYYASTLMRRWTV</sequence>
<name>A0ABR1QXZ0_9PEZI</name>
<dbReference type="InterPro" id="IPR040632">
    <property type="entry name" value="Sulfotransfer_4"/>
</dbReference>
<organism evidence="2 3">
    <name type="scientific">Apiospora aurea</name>
    <dbReference type="NCBI Taxonomy" id="335848"/>
    <lineage>
        <taxon>Eukaryota</taxon>
        <taxon>Fungi</taxon>
        <taxon>Dikarya</taxon>
        <taxon>Ascomycota</taxon>
        <taxon>Pezizomycotina</taxon>
        <taxon>Sordariomycetes</taxon>
        <taxon>Xylariomycetidae</taxon>
        <taxon>Amphisphaeriales</taxon>
        <taxon>Apiosporaceae</taxon>
        <taxon>Apiospora</taxon>
    </lineage>
</organism>
<dbReference type="PANTHER" id="PTHR36978">
    <property type="entry name" value="P-LOOP CONTAINING NUCLEOTIDE TRIPHOSPHATE HYDROLASE"/>
    <property type="match status" value="1"/>
</dbReference>
<protein>
    <recommendedName>
        <fullName evidence="4">NAD dependent epimerase/dehydratase</fullName>
    </recommendedName>
</protein>
<evidence type="ECO:0000256" key="1">
    <source>
        <dbReference type="SAM" id="Phobius"/>
    </source>
</evidence>
<comment type="caution">
    <text evidence="2">The sequence shown here is derived from an EMBL/GenBank/DDBJ whole genome shotgun (WGS) entry which is preliminary data.</text>
</comment>
<reference evidence="2 3" key="1">
    <citation type="submission" date="2023-01" db="EMBL/GenBank/DDBJ databases">
        <title>Analysis of 21 Apiospora genomes using comparative genomics revels a genus with tremendous synthesis potential of carbohydrate active enzymes and secondary metabolites.</title>
        <authorList>
            <person name="Sorensen T."/>
        </authorList>
    </citation>
    <scope>NUCLEOTIDE SEQUENCE [LARGE SCALE GENOMIC DNA]</scope>
    <source>
        <strain evidence="2 3">CBS 24483</strain>
    </source>
</reference>
<dbReference type="RefSeq" id="XP_066706944.1">
    <property type="nucleotide sequence ID" value="XM_066838051.1"/>
</dbReference>
<keyword evidence="1" id="KW-1133">Transmembrane helix</keyword>
<evidence type="ECO:0008006" key="4">
    <source>
        <dbReference type="Google" id="ProtNLM"/>
    </source>
</evidence>
<gene>
    <name evidence="2" type="ORF">PG986_001829</name>
</gene>